<organism evidence="1 2">
    <name type="scientific">Brucella thiophenivorans</name>
    <dbReference type="NCBI Taxonomy" id="571255"/>
    <lineage>
        <taxon>Bacteria</taxon>
        <taxon>Pseudomonadati</taxon>
        <taxon>Pseudomonadota</taxon>
        <taxon>Alphaproteobacteria</taxon>
        <taxon>Hyphomicrobiales</taxon>
        <taxon>Brucellaceae</taxon>
        <taxon>Brucella/Ochrobactrum group</taxon>
        <taxon>Brucella</taxon>
    </lineage>
</organism>
<comment type="caution">
    <text evidence="1">The sequence shown here is derived from an EMBL/GenBank/DDBJ whole genome shotgun (WGS) entry which is preliminary data.</text>
</comment>
<evidence type="ECO:0000313" key="2">
    <source>
        <dbReference type="Proteomes" id="UP000215590"/>
    </source>
</evidence>
<accession>A0A256FY88</accession>
<protein>
    <submittedName>
        <fullName evidence="1">Uncharacterized protein</fullName>
    </submittedName>
</protein>
<dbReference type="Proteomes" id="UP000215590">
    <property type="component" value="Unassembled WGS sequence"/>
</dbReference>
<reference evidence="1 2" key="1">
    <citation type="submission" date="2017-07" db="EMBL/GenBank/DDBJ databases">
        <title>Phylogenetic study on the rhizospheric bacterium Ochrobactrum sp. A44.</title>
        <authorList>
            <person name="Krzyzanowska D.M."/>
            <person name="Ossowicki A."/>
            <person name="Rajewska M."/>
            <person name="Maciag T."/>
            <person name="Kaczynski Z."/>
            <person name="Czerwicka M."/>
            <person name="Jafra S."/>
        </authorList>
    </citation>
    <scope>NUCLEOTIDE SEQUENCE [LARGE SCALE GENOMIC DNA]</scope>
    <source>
        <strain evidence="1 2">DSM 7216</strain>
    </source>
</reference>
<dbReference type="AlphaFoldDB" id="A0A256FY88"/>
<sequence length="37" mass="4003">MALAMAYQPSTAMIVLERWEAGTMTRAVLVGAASFRT</sequence>
<gene>
    <name evidence="1" type="ORF">CEV31_1233</name>
</gene>
<keyword evidence="2" id="KW-1185">Reference proteome</keyword>
<dbReference type="EMBL" id="NNRJ01000015">
    <property type="protein sequence ID" value="OYR19815.1"/>
    <property type="molecule type" value="Genomic_DNA"/>
</dbReference>
<name>A0A256FY88_9HYPH</name>
<proteinExistence type="predicted"/>
<evidence type="ECO:0000313" key="1">
    <source>
        <dbReference type="EMBL" id="OYR19815.1"/>
    </source>
</evidence>